<organism evidence="10 11">
    <name type="scientific">Aeromonas schubertii</name>
    <dbReference type="NCBI Taxonomy" id="652"/>
    <lineage>
        <taxon>Bacteria</taxon>
        <taxon>Pseudomonadati</taxon>
        <taxon>Pseudomonadota</taxon>
        <taxon>Gammaproteobacteria</taxon>
        <taxon>Aeromonadales</taxon>
        <taxon>Aeromonadaceae</taxon>
        <taxon>Aeromonas</taxon>
    </lineage>
</organism>
<feature type="domain" description="Flagellar hook protein FlgE/F/G-like D1" evidence="9">
    <location>
        <begin position="81"/>
        <end position="144"/>
    </location>
</feature>
<dbReference type="Pfam" id="PF22692">
    <property type="entry name" value="LlgE_F_G_D1"/>
    <property type="match status" value="1"/>
</dbReference>
<gene>
    <name evidence="10" type="primary">flgF</name>
    <name evidence="10" type="ORF">WL1483_1810</name>
</gene>
<dbReference type="AlphaFoldDB" id="A0A0S2SHM9"/>
<keyword evidence="3 6" id="KW-0975">Bacterial flagellum</keyword>
<comment type="subunit">
    <text evidence="4 6">The basal body constitutes a major portion of the flagellar organelle and consists of five rings (E,L,P,S, and M) mounted on a central rod. The rod consists of about 26 subunits of FlgG in the distal portion, and FlgB, FlgC and FlgF are thought to build up the proximal portion of the rod with about 6 subunits each.</text>
</comment>
<evidence type="ECO:0000256" key="5">
    <source>
        <dbReference type="ARBA" id="ARBA00040228"/>
    </source>
</evidence>
<dbReference type="SUPFAM" id="SSF117143">
    <property type="entry name" value="Flagellar hook protein flgE"/>
    <property type="match status" value="1"/>
</dbReference>
<dbReference type="PANTHER" id="PTHR30435:SF18">
    <property type="entry name" value="FLAGELLAR BASAL-BODY ROD PROTEIN FLGF"/>
    <property type="match status" value="1"/>
</dbReference>
<dbReference type="NCBIfam" id="TIGR03506">
    <property type="entry name" value="FlgEFG_subfam"/>
    <property type="match status" value="1"/>
</dbReference>
<keyword evidence="10" id="KW-0969">Cilium</keyword>
<reference evidence="10 11" key="2">
    <citation type="journal article" date="2016" name="Genome Announc.">
        <title>Complete Genome Sequence of the Highly Virulent Aeromonas schubertii Strain WL1483, Isolated from Diseased Snakehead Fish (Channa argus) in China.</title>
        <authorList>
            <person name="Liu L."/>
            <person name="Li N."/>
            <person name="Zhang D."/>
            <person name="Fu X."/>
            <person name="Shi C."/>
            <person name="Lin Q."/>
            <person name="Hao G."/>
        </authorList>
    </citation>
    <scope>NUCLEOTIDE SEQUENCE [LARGE SCALE GENOMIC DNA]</scope>
    <source>
        <strain evidence="10 11">WL1483</strain>
    </source>
</reference>
<dbReference type="PANTHER" id="PTHR30435">
    <property type="entry name" value="FLAGELLAR PROTEIN"/>
    <property type="match status" value="1"/>
</dbReference>
<comment type="similarity">
    <text evidence="2 6">Belongs to the flagella basal body rod proteins family.</text>
</comment>
<dbReference type="InterPro" id="IPR020013">
    <property type="entry name" value="Flagellar_FlgE/F/G"/>
</dbReference>
<dbReference type="RefSeq" id="WP_060587370.1">
    <property type="nucleotide sequence ID" value="NZ_CP013067.1"/>
</dbReference>
<dbReference type="NCBIfam" id="NF009280">
    <property type="entry name" value="PRK12640.1"/>
    <property type="match status" value="1"/>
</dbReference>
<sequence length="244" mass="25853">MEKLIYTAMSGAQHTLMAQQIRANNLANVNTAGFRADFERVSAYMVGGDGLPSRVLAKEQQAGSNFAAGALMKTDRTLDVAVRGSGFFTVQTADGQEAYTRAGNFELDADGLLTVNGHPVQGEGGEMVLPPHRSLSIGKDGTLSIVPLGQGARLEVGRLKLVDPGQGELVKGMDGLFRLRQGGEAEASEQVAVASGFLEDSNVNAVDELINTMSLTRNFELQVKLMKSADDQARQGARLISGQG</sequence>
<proteinExistence type="inferred from homology"/>
<evidence type="ECO:0000313" key="11">
    <source>
        <dbReference type="Proteomes" id="UP000058114"/>
    </source>
</evidence>
<name>A0A0S2SHM9_9GAMM</name>
<keyword evidence="10" id="KW-0282">Flagellum</keyword>
<protein>
    <recommendedName>
        <fullName evidence="5 6">Flagellar basal-body rod protein FlgF</fullName>
    </recommendedName>
</protein>
<dbReference type="KEGG" id="asr:WL1483_1810"/>
<dbReference type="NCBIfam" id="TIGR02490">
    <property type="entry name" value="flgF"/>
    <property type="match status" value="1"/>
</dbReference>
<reference evidence="11" key="1">
    <citation type="submission" date="2015-10" db="EMBL/GenBank/DDBJ databases">
        <title>Complete Genome Sequence of Aeromonas schubertii strain WL1483.</title>
        <authorList>
            <person name="Liu L."/>
        </authorList>
    </citation>
    <scope>NUCLEOTIDE SEQUENCE [LARGE SCALE GENOMIC DNA]</scope>
    <source>
        <strain evidence="11">WL1483</strain>
    </source>
</reference>
<dbReference type="InterPro" id="IPR053967">
    <property type="entry name" value="LlgE_F_G-like_D1"/>
</dbReference>
<keyword evidence="10" id="KW-0966">Cell projection</keyword>
<dbReference type="InterPro" id="IPR012836">
    <property type="entry name" value="FlgF"/>
</dbReference>
<dbReference type="InterPro" id="IPR037925">
    <property type="entry name" value="FlgE/F/G-like"/>
</dbReference>
<dbReference type="GO" id="GO:0030694">
    <property type="term" value="C:bacterial-type flagellum basal body, rod"/>
    <property type="evidence" value="ECO:0007669"/>
    <property type="project" value="UniProtKB-UniRule"/>
</dbReference>
<dbReference type="GO" id="GO:0071978">
    <property type="term" value="P:bacterial-type flagellum-dependent swarming motility"/>
    <property type="evidence" value="ECO:0007669"/>
    <property type="project" value="TreeGrafter"/>
</dbReference>
<dbReference type="InterPro" id="IPR010930">
    <property type="entry name" value="Flg_bb/hook_C_dom"/>
</dbReference>
<dbReference type="PATRIC" id="fig|652.5.peg.3666"/>
<dbReference type="Pfam" id="PF06429">
    <property type="entry name" value="Flg_bbr_C"/>
    <property type="match status" value="1"/>
</dbReference>
<dbReference type="Proteomes" id="UP000058114">
    <property type="component" value="Chromosome"/>
</dbReference>
<dbReference type="Pfam" id="PF00460">
    <property type="entry name" value="Flg_bb_rod"/>
    <property type="match status" value="1"/>
</dbReference>
<comment type="subcellular location">
    <subcellularLocation>
        <location evidence="1 6">Bacterial flagellum basal body</location>
    </subcellularLocation>
</comment>
<dbReference type="EMBL" id="CP013067">
    <property type="protein sequence ID" value="ALP41229.1"/>
    <property type="molecule type" value="Genomic_DNA"/>
</dbReference>
<evidence type="ECO:0000259" key="7">
    <source>
        <dbReference type="Pfam" id="PF00460"/>
    </source>
</evidence>
<feature type="domain" description="Flagellar basal body rod protein N-terminal" evidence="7">
    <location>
        <begin position="5"/>
        <end position="35"/>
    </location>
</feature>
<evidence type="ECO:0000256" key="3">
    <source>
        <dbReference type="ARBA" id="ARBA00023143"/>
    </source>
</evidence>
<accession>A0A0S2SHM9</accession>
<evidence type="ECO:0000313" key="10">
    <source>
        <dbReference type="EMBL" id="ALP41229.1"/>
    </source>
</evidence>
<evidence type="ECO:0000256" key="4">
    <source>
        <dbReference type="ARBA" id="ARBA00038560"/>
    </source>
</evidence>
<evidence type="ECO:0000256" key="2">
    <source>
        <dbReference type="ARBA" id="ARBA00009677"/>
    </source>
</evidence>
<evidence type="ECO:0000256" key="6">
    <source>
        <dbReference type="RuleBase" id="RU362116"/>
    </source>
</evidence>
<evidence type="ECO:0000259" key="9">
    <source>
        <dbReference type="Pfam" id="PF22692"/>
    </source>
</evidence>
<dbReference type="InterPro" id="IPR001444">
    <property type="entry name" value="Flag_bb_rod_N"/>
</dbReference>
<evidence type="ECO:0000256" key="1">
    <source>
        <dbReference type="ARBA" id="ARBA00004117"/>
    </source>
</evidence>
<evidence type="ECO:0000259" key="8">
    <source>
        <dbReference type="Pfam" id="PF06429"/>
    </source>
</evidence>
<feature type="domain" description="Flagellar basal-body/hook protein C-terminal" evidence="8">
    <location>
        <begin position="195"/>
        <end position="239"/>
    </location>
</feature>